<gene>
    <name evidence="2" type="ORF">FHK04_00925</name>
</gene>
<dbReference type="EMBL" id="VENO01000001">
    <property type="protein sequence ID" value="TNV69834.1"/>
    <property type="molecule type" value="Genomic_DNA"/>
</dbReference>
<keyword evidence="1" id="KW-0472">Membrane</keyword>
<keyword evidence="1" id="KW-0812">Transmembrane</keyword>
<evidence type="ECO:0000256" key="1">
    <source>
        <dbReference type="SAM" id="Phobius"/>
    </source>
</evidence>
<dbReference type="Proteomes" id="UP000313395">
    <property type="component" value="Unassembled WGS sequence"/>
</dbReference>
<evidence type="ECO:0000313" key="2">
    <source>
        <dbReference type="EMBL" id="TNV69834.1"/>
    </source>
</evidence>
<organism evidence="2 3">
    <name type="scientific">Trichococcus shcherbakoviae subsp. psychrophilus</name>
    <dbReference type="NCBI Taxonomy" id="2585775"/>
    <lineage>
        <taxon>Bacteria</taxon>
        <taxon>Bacillati</taxon>
        <taxon>Bacillota</taxon>
        <taxon>Bacilli</taxon>
        <taxon>Lactobacillales</taxon>
        <taxon>Carnobacteriaceae</taxon>
        <taxon>Trichococcus</taxon>
    </lineage>
</organism>
<name>A0A5C5EA25_9LACT</name>
<accession>A0A5C5EA25</accession>
<dbReference type="AlphaFoldDB" id="A0A5C5EA25"/>
<evidence type="ECO:0000313" key="3">
    <source>
        <dbReference type="Proteomes" id="UP000313395"/>
    </source>
</evidence>
<protein>
    <submittedName>
        <fullName evidence="2">Uncharacterized protein</fullName>
    </submittedName>
</protein>
<proteinExistence type="predicted"/>
<sequence>MKPTAVPKATATAMPGERNMAIIVATWLANVKDAGSRIIFKGEIIGIRIPIAISRAAIVICFVCVRVFISPTPPKMFTTVLTVVIYYIIFSGVVKHIFMRFHPE</sequence>
<comment type="caution">
    <text evidence="2">The sequence shown here is derived from an EMBL/GenBank/DDBJ whole genome shotgun (WGS) entry which is preliminary data.</text>
</comment>
<feature type="transmembrane region" description="Helical" evidence="1">
    <location>
        <begin position="52"/>
        <end position="70"/>
    </location>
</feature>
<keyword evidence="1" id="KW-1133">Transmembrane helix</keyword>
<feature type="transmembrane region" description="Helical" evidence="1">
    <location>
        <begin position="76"/>
        <end position="98"/>
    </location>
</feature>
<keyword evidence="3" id="KW-1185">Reference proteome</keyword>
<reference evidence="2 3" key="1">
    <citation type="submission" date="2019-06" db="EMBL/GenBank/DDBJ databases">
        <title>Description Trichococcus psychrophilus sp. nov., isolated from a cold spring, by genomic and phenotypic analyses.</title>
        <authorList>
            <person name="Zakharyuk A."/>
        </authorList>
    </citation>
    <scope>NUCLEOTIDE SEQUENCE [LARGE SCALE GENOMIC DNA]</scope>
    <source>
        <strain evidence="2 3">SKBG</strain>
    </source>
</reference>